<accession>A0A151NNS6</accession>
<feature type="region of interest" description="Disordered" evidence="1">
    <location>
        <begin position="47"/>
        <end position="75"/>
    </location>
</feature>
<feature type="compositionally biased region" description="Polar residues" evidence="1">
    <location>
        <begin position="47"/>
        <end position="56"/>
    </location>
</feature>
<dbReference type="EMBL" id="AKHW03002524">
    <property type="protein sequence ID" value="KYO38434.1"/>
    <property type="molecule type" value="Genomic_DNA"/>
</dbReference>
<dbReference type="AlphaFoldDB" id="A0A151NNS6"/>
<name>A0A151NNS6_ALLMI</name>
<feature type="region of interest" description="Disordered" evidence="1">
    <location>
        <begin position="99"/>
        <end position="166"/>
    </location>
</feature>
<feature type="compositionally biased region" description="Basic and acidic residues" evidence="1">
    <location>
        <begin position="124"/>
        <end position="144"/>
    </location>
</feature>
<evidence type="ECO:0000313" key="2">
    <source>
        <dbReference type="EMBL" id="KYO38434.1"/>
    </source>
</evidence>
<proteinExistence type="predicted"/>
<dbReference type="Proteomes" id="UP000050525">
    <property type="component" value="Unassembled WGS sequence"/>
</dbReference>
<evidence type="ECO:0000313" key="3">
    <source>
        <dbReference type="Proteomes" id="UP000050525"/>
    </source>
</evidence>
<evidence type="ECO:0000256" key="1">
    <source>
        <dbReference type="SAM" id="MobiDB-lite"/>
    </source>
</evidence>
<gene>
    <name evidence="2" type="ORF">Y1Q_0015677</name>
</gene>
<keyword evidence="3" id="KW-1185">Reference proteome</keyword>
<organism evidence="2 3">
    <name type="scientific">Alligator mississippiensis</name>
    <name type="common">American alligator</name>
    <dbReference type="NCBI Taxonomy" id="8496"/>
    <lineage>
        <taxon>Eukaryota</taxon>
        <taxon>Metazoa</taxon>
        <taxon>Chordata</taxon>
        <taxon>Craniata</taxon>
        <taxon>Vertebrata</taxon>
        <taxon>Euteleostomi</taxon>
        <taxon>Archelosauria</taxon>
        <taxon>Archosauria</taxon>
        <taxon>Crocodylia</taxon>
        <taxon>Alligatoridae</taxon>
        <taxon>Alligatorinae</taxon>
        <taxon>Alligator</taxon>
    </lineage>
</organism>
<comment type="caution">
    <text evidence="2">The sequence shown here is derived from an EMBL/GenBank/DDBJ whole genome shotgun (WGS) entry which is preliminary data.</text>
</comment>
<protein>
    <submittedName>
        <fullName evidence="2">Uncharacterized protein</fullName>
    </submittedName>
</protein>
<reference evidence="2 3" key="1">
    <citation type="journal article" date="2012" name="Genome Biol.">
        <title>Sequencing three crocodilian genomes to illuminate the evolution of archosaurs and amniotes.</title>
        <authorList>
            <person name="St John J.A."/>
            <person name="Braun E.L."/>
            <person name="Isberg S.R."/>
            <person name="Miles L.G."/>
            <person name="Chong A.Y."/>
            <person name="Gongora J."/>
            <person name="Dalzell P."/>
            <person name="Moran C."/>
            <person name="Bed'hom B."/>
            <person name="Abzhanov A."/>
            <person name="Burgess S.C."/>
            <person name="Cooksey A.M."/>
            <person name="Castoe T.A."/>
            <person name="Crawford N.G."/>
            <person name="Densmore L.D."/>
            <person name="Drew J.C."/>
            <person name="Edwards S.V."/>
            <person name="Faircloth B.C."/>
            <person name="Fujita M.K."/>
            <person name="Greenwold M.J."/>
            <person name="Hoffmann F.G."/>
            <person name="Howard J.M."/>
            <person name="Iguchi T."/>
            <person name="Janes D.E."/>
            <person name="Khan S.Y."/>
            <person name="Kohno S."/>
            <person name="de Koning A.J."/>
            <person name="Lance S.L."/>
            <person name="McCarthy F.M."/>
            <person name="McCormack J.E."/>
            <person name="Merchant M.E."/>
            <person name="Peterson D.G."/>
            <person name="Pollock D.D."/>
            <person name="Pourmand N."/>
            <person name="Raney B.J."/>
            <person name="Roessler K.A."/>
            <person name="Sanford J.R."/>
            <person name="Sawyer R.H."/>
            <person name="Schmidt C.J."/>
            <person name="Triplett E.W."/>
            <person name="Tuberville T.D."/>
            <person name="Venegas-Anaya M."/>
            <person name="Howard J.T."/>
            <person name="Jarvis E.D."/>
            <person name="Guillette L.J.Jr."/>
            <person name="Glenn T.C."/>
            <person name="Green R.E."/>
            <person name="Ray D.A."/>
        </authorList>
    </citation>
    <scope>NUCLEOTIDE SEQUENCE [LARGE SCALE GENOMIC DNA]</scope>
    <source>
        <strain evidence="2">KSC_2009_1</strain>
    </source>
</reference>
<feature type="compositionally biased region" description="Basic and acidic residues" evidence="1">
    <location>
        <begin position="155"/>
        <end position="166"/>
    </location>
</feature>
<sequence>METAEECNDELYETAVEEILNEGVMEETSNNENEVLFDATDFASKFSDTCGPSDSTATKHDPSEEQPAYEETTEDSFLDSFFGKLPPKSLIKSNFLFAKPTHPKRRPPTKQFSLATNKELPVADEGRDQEANTEALKKDDDITRHSYMGNGYQKQDMRNEEESYRK</sequence>